<name>A0A6L5XIU1_9BACT</name>
<protein>
    <recommendedName>
        <fullName evidence="3">GAF domain-containing protein</fullName>
    </recommendedName>
</protein>
<evidence type="ECO:0000313" key="2">
    <source>
        <dbReference type="Proteomes" id="UP000477488"/>
    </source>
</evidence>
<dbReference type="AlphaFoldDB" id="A0A6L5XIU1"/>
<evidence type="ECO:0000313" key="1">
    <source>
        <dbReference type="EMBL" id="MSS27044.1"/>
    </source>
</evidence>
<evidence type="ECO:0008006" key="3">
    <source>
        <dbReference type="Google" id="ProtNLM"/>
    </source>
</evidence>
<sequence>MSQHSPQAIREEIGRLLKYAPPEMRAAVLGVLPAAKRTLDSGYHPEVRGVPLKSWRCLLHLLSSVASMQSDTETLLRVSNDLLGIADHMAPPDEVLRQSAEILVHALHAEMYVCRLRNSRGEWVTRAANNIHGQSIPIVAPYLDENLRRHPVMSAIMDGHVRYVVSNNLQGLERGGGSFDCVVYKEGYRSRLAFVLRERNNRPAFGLVQLYTKREYGFEAYDERFLAKCARIVSLTVGRRVAVARDTLEKAAGAMAHYGNNALNVMRNQAEYCGELVEDIDANLTRALRLSRELLAEFPSDSRGRRLALELESILARADLTELAGHLGGVLEGTRRMTRIINSLKKSVERPRLMHYALGHDVLKLEDDVRHED</sequence>
<reference evidence="1 2" key="1">
    <citation type="submission" date="2019-09" db="EMBL/GenBank/DDBJ databases">
        <title>In-depth cultivation of the pig gut microbiome towards novel bacterial diversity and tailored functional studies.</title>
        <authorList>
            <person name="Wylensek D."/>
            <person name="Hitch T.C.A."/>
            <person name="Clavel T."/>
        </authorList>
    </citation>
    <scope>NUCLEOTIDE SEQUENCE [LARGE SCALE GENOMIC DNA]</scope>
    <source>
        <strain evidence="1 2">PG-178-WT-4</strain>
    </source>
</reference>
<dbReference type="Proteomes" id="UP000477488">
    <property type="component" value="Unassembled WGS sequence"/>
</dbReference>
<accession>A0A6L5XIU1</accession>
<dbReference type="InterPro" id="IPR029016">
    <property type="entry name" value="GAF-like_dom_sf"/>
</dbReference>
<keyword evidence="2" id="KW-1185">Reference proteome</keyword>
<comment type="caution">
    <text evidence="1">The sequence shown here is derived from an EMBL/GenBank/DDBJ whole genome shotgun (WGS) entry which is preliminary data.</text>
</comment>
<dbReference type="Gene3D" id="3.30.450.40">
    <property type="match status" value="1"/>
</dbReference>
<organism evidence="1 2">
    <name type="scientific">Desulfovibrio porci</name>
    <dbReference type="NCBI Taxonomy" id="2605782"/>
    <lineage>
        <taxon>Bacteria</taxon>
        <taxon>Pseudomonadati</taxon>
        <taxon>Thermodesulfobacteriota</taxon>
        <taxon>Desulfovibrionia</taxon>
        <taxon>Desulfovibrionales</taxon>
        <taxon>Desulfovibrionaceae</taxon>
        <taxon>Desulfovibrio</taxon>
    </lineage>
</organism>
<dbReference type="SUPFAM" id="SSF55781">
    <property type="entry name" value="GAF domain-like"/>
    <property type="match status" value="1"/>
</dbReference>
<dbReference type="EMBL" id="VUMH01000002">
    <property type="protein sequence ID" value="MSS27044.1"/>
    <property type="molecule type" value="Genomic_DNA"/>
</dbReference>
<proteinExistence type="predicted"/>
<gene>
    <name evidence="1" type="ORF">FYJ44_03065</name>
</gene>